<keyword evidence="7" id="KW-0239">DNA-directed DNA polymerase</keyword>
<dbReference type="GO" id="GO:0003677">
    <property type="term" value="F:DNA binding"/>
    <property type="evidence" value="ECO:0007669"/>
    <property type="project" value="InterPro"/>
</dbReference>
<evidence type="ECO:0000256" key="1">
    <source>
        <dbReference type="ARBA" id="ARBA00004123"/>
    </source>
</evidence>
<keyword evidence="8" id="KW-0539">Nucleus</keyword>
<dbReference type="InterPro" id="IPR024826">
    <property type="entry name" value="DNA_pol_delta/II_ssu"/>
</dbReference>
<evidence type="ECO:0000256" key="3">
    <source>
        <dbReference type="ARBA" id="ARBA00012417"/>
    </source>
</evidence>
<dbReference type="FunFam" id="2.40.50.430:FF:000002">
    <property type="entry name" value="DNA polymerase delta subunit"/>
    <property type="match status" value="1"/>
</dbReference>
<dbReference type="PANTHER" id="PTHR10416:SF0">
    <property type="entry name" value="DNA POLYMERASE DELTA SUBUNIT 2"/>
    <property type="match status" value="1"/>
</dbReference>
<evidence type="ECO:0000256" key="5">
    <source>
        <dbReference type="ARBA" id="ARBA00022695"/>
    </source>
</evidence>
<feature type="domain" description="DNA polymerase delta subunit OB-fold" evidence="12">
    <location>
        <begin position="48"/>
        <end position="176"/>
    </location>
</feature>
<accession>A0A3N4M7M6</accession>
<dbReference type="OrthoDB" id="3763at2759"/>
<dbReference type="EMBL" id="ML121528">
    <property type="protein sequence ID" value="RPB28822.1"/>
    <property type="molecule type" value="Genomic_DNA"/>
</dbReference>
<evidence type="ECO:0000256" key="8">
    <source>
        <dbReference type="ARBA" id="ARBA00023242"/>
    </source>
</evidence>
<dbReference type="FunFam" id="3.60.21.50:FF:000002">
    <property type="entry name" value="DNA polymerase delta small subunit"/>
    <property type="match status" value="1"/>
</dbReference>
<evidence type="ECO:0000313" key="14">
    <source>
        <dbReference type="Proteomes" id="UP000267821"/>
    </source>
</evidence>
<dbReference type="InterPro" id="IPR041863">
    <property type="entry name" value="PolD2_C"/>
</dbReference>
<comment type="subcellular location">
    <subcellularLocation>
        <location evidence="1">Nucleus</location>
    </subcellularLocation>
</comment>
<dbReference type="GO" id="GO:0006273">
    <property type="term" value="P:lagging strand elongation"/>
    <property type="evidence" value="ECO:0007669"/>
    <property type="project" value="UniProtKB-ARBA"/>
</dbReference>
<name>A0A3N4M7M6_9PEZI</name>
<evidence type="ECO:0000256" key="9">
    <source>
        <dbReference type="ARBA" id="ARBA00049244"/>
    </source>
</evidence>
<dbReference type="GO" id="GO:0006281">
    <property type="term" value="P:DNA repair"/>
    <property type="evidence" value="ECO:0007669"/>
    <property type="project" value="UniProtKB-ARBA"/>
</dbReference>
<dbReference type="Gene3D" id="3.60.21.50">
    <property type="match status" value="1"/>
</dbReference>
<comment type="similarity">
    <text evidence="2">Belongs to the DNA polymerase delta/II small subunit family.</text>
</comment>
<evidence type="ECO:0000313" key="13">
    <source>
        <dbReference type="EMBL" id="RPB28822.1"/>
    </source>
</evidence>
<evidence type="ECO:0000256" key="4">
    <source>
        <dbReference type="ARBA" id="ARBA00022679"/>
    </source>
</evidence>
<dbReference type="Proteomes" id="UP000267821">
    <property type="component" value="Unassembled WGS sequence"/>
</dbReference>
<dbReference type="EC" id="2.7.7.7" evidence="3"/>
<dbReference type="GO" id="GO:0003887">
    <property type="term" value="F:DNA-directed DNA polymerase activity"/>
    <property type="evidence" value="ECO:0007669"/>
    <property type="project" value="UniProtKB-KW"/>
</dbReference>
<evidence type="ECO:0000256" key="7">
    <source>
        <dbReference type="ARBA" id="ARBA00022932"/>
    </source>
</evidence>
<organism evidence="13 14">
    <name type="scientific">Terfezia boudieri ATCC MYA-4762</name>
    <dbReference type="NCBI Taxonomy" id="1051890"/>
    <lineage>
        <taxon>Eukaryota</taxon>
        <taxon>Fungi</taxon>
        <taxon>Dikarya</taxon>
        <taxon>Ascomycota</taxon>
        <taxon>Pezizomycotina</taxon>
        <taxon>Pezizomycetes</taxon>
        <taxon>Pezizales</taxon>
        <taxon>Pezizaceae</taxon>
        <taxon>Terfezia</taxon>
    </lineage>
</organism>
<dbReference type="GO" id="GO:1902969">
    <property type="term" value="P:mitotic DNA replication"/>
    <property type="evidence" value="ECO:0007669"/>
    <property type="project" value="UniProtKB-ARBA"/>
</dbReference>
<dbReference type="AlphaFoldDB" id="A0A3N4M7M6"/>
<sequence>MASSDIPILGTDDLLRPPQSEPEPQQRLEAEHTVTTTYTLKERTYQQQFSDIYFLRLAKLKPAVEEVAATTWDSVSVDRVLDVRQGEICWVTGTVYMDMPLKPNILDDISKDHWIAAPPARLKYTDSTNDQIMLEDESGRIRLCGGAIISEMLVTGCVISVMGSETVDGDFEVIDVAFPGLPPQILAKSPKVTKAEGGKYVAIVSGLKISGELHESFETHLLVEYLIGELTGPQDQSSASKITRLILAGNSLSDASPLSTTREDTTSKTKFKKYGYDSSAYNPLPITALDNLLSSLLSSIPVDLMPGDTDPANVSLPQQPIHPTMFPQSKAFLGSTFNSVTNPYECDIGGVNFVGTSGQTIDDIYKYVEGDDRLAMMERTLSWRHVAPTCPDTLWSYPFQNIDPFVLEKCPEVYFVGNQPRFETCLVEGSKGQRCRMVAVPKFAETGEVVLVDLETLGCEVVRICVEGPRRE</sequence>
<evidence type="ECO:0000256" key="2">
    <source>
        <dbReference type="ARBA" id="ARBA00006035"/>
    </source>
</evidence>
<dbReference type="Pfam" id="PF18018">
    <property type="entry name" value="DNA_pol_D_N"/>
    <property type="match status" value="1"/>
</dbReference>
<keyword evidence="4" id="KW-0808">Transferase</keyword>
<evidence type="ECO:0000259" key="12">
    <source>
        <dbReference type="Pfam" id="PF18018"/>
    </source>
</evidence>
<comment type="catalytic activity">
    <reaction evidence="9">
        <text>DNA(n) + a 2'-deoxyribonucleoside 5'-triphosphate = DNA(n+1) + diphosphate</text>
        <dbReference type="Rhea" id="RHEA:22508"/>
        <dbReference type="Rhea" id="RHEA-COMP:17339"/>
        <dbReference type="Rhea" id="RHEA-COMP:17340"/>
        <dbReference type="ChEBI" id="CHEBI:33019"/>
        <dbReference type="ChEBI" id="CHEBI:61560"/>
        <dbReference type="ChEBI" id="CHEBI:173112"/>
        <dbReference type="EC" id="2.7.7.7"/>
    </reaction>
</comment>
<evidence type="ECO:0000256" key="6">
    <source>
        <dbReference type="ARBA" id="ARBA00022705"/>
    </source>
</evidence>
<dbReference type="FunCoup" id="A0A3N4M7M6">
    <property type="interactions" value="873"/>
</dbReference>
<proteinExistence type="inferred from homology"/>
<keyword evidence="14" id="KW-1185">Reference proteome</keyword>
<feature type="region of interest" description="Disordered" evidence="10">
    <location>
        <begin position="1"/>
        <end position="30"/>
    </location>
</feature>
<dbReference type="Gene3D" id="2.40.50.430">
    <property type="match status" value="1"/>
</dbReference>
<dbReference type="STRING" id="1051890.A0A3N4M7M6"/>
<evidence type="ECO:0000256" key="10">
    <source>
        <dbReference type="SAM" id="MobiDB-lite"/>
    </source>
</evidence>
<dbReference type="PANTHER" id="PTHR10416">
    <property type="entry name" value="DNA POLYMERASE DELTA SUBUNIT 2"/>
    <property type="match status" value="1"/>
</dbReference>
<gene>
    <name evidence="13" type="ORF">L211DRAFT_855052</name>
</gene>
<dbReference type="InParanoid" id="A0A3N4M7M6"/>
<feature type="domain" description="DNA polymerase alpha/delta/epsilon subunit B" evidence="11">
    <location>
        <begin position="201"/>
        <end position="423"/>
    </location>
</feature>
<dbReference type="CDD" id="cd07387">
    <property type="entry name" value="MPP_PolD2_C"/>
    <property type="match status" value="1"/>
</dbReference>
<keyword evidence="6" id="KW-0235">DNA replication</keyword>
<dbReference type="Pfam" id="PF04042">
    <property type="entry name" value="DNA_pol_E_B"/>
    <property type="match status" value="1"/>
</dbReference>
<dbReference type="InterPro" id="IPR040663">
    <property type="entry name" value="DNA_pol_D_N"/>
</dbReference>
<dbReference type="InterPro" id="IPR007185">
    <property type="entry name" value="DNA_pol_a/d/e_bsu"/>
</dbReference>
<protein>
    <recommendedName>
        <fullName evidence="3">DNA-directed DNA polymerase</fullName>
        <ecNumber evidence="3">2.7.7.7</ecNumber>
    </recommendedName>
</protein>
<reference evidence="13 14" key="1">
    <citation type="journal article" date="2018" name="Nat. Ecol. Evol.">
        <title>Pezizomycetes genomes reveal the molecular basis of ectomycorrhizal truffle lifestyle.</title>
        <authorList>
            <person name="Murat C."/>
            <person name="Payen T."/>
            <person name="Noel B."/>
            <person name="Kuo A."/>
            <person name="Morin E."/>
            <person name="Chen J."/>
            <person name="Kohler A."/>
            <person name="Krizsan K."/>
            <person name="Balestrini R."/>
            <person name="Da Silva C."/>
            <person name="Montanini B."/>
            <person name="Hainaut M."/>
            <person name="Levati E."/>
            <person name="Barry K.W."/>
            <person name="Belfiori B."/>
            <person name="Cichocki N."/>
            <person name="Clum A."/>
            <person name="Dockter R.B."/>
            <person name="Fauchery L."/>
            <person name="Guy J."/>
            <person name="Iotti M."/>
            <person name="Le Tacon F."/>
            <person name="Lindquist E.A."/>
            <person name="Lipzen A."/>
            <person name="Malagnac F."/>
            <person name="Mello A."/>
            <person name="Molinier V."/>
            <person name="Miyauchi S."/>
            <person name="Poulain J."/>
            <person name="Riccioni C."/>
            <person name="Rubini A."/>
            <person name="Sitrit Y."/>
            <person name="Splivallo R."/>
            <person name="Traeger S."/>
            <person name="Wang M."/>
            <person name="Zifcakova L."/>
            <person name="Wipf D."/>
            <person name="Zambonelli A."/>
            <person name="Paolocci F."/>
            <person name="Nowrousian M."/>
            <person name="Ottonello S."/>
            <person name="Baldrian P."/>
            <person name="Spatafora J.W."/>
            <person name="Henrissat B."/>
            <person name="Nagy L.G."/>
            <person name="Aury J.M."/>
            <person name="Wincker P."/>
            <person name="Grigoriev I.V."/>
            <person name="Bonfante P."/>
            <person name="Martin F.M."/>
        </authorList>
    </citation>
    <scope>NUCLEOTIDE SEQUENCE [LARGE SCALE GENOMIC DNA]</scope>
    <source>
        <strain evidence="13 14">ATCC MYA-4762</strain>
    </source>
</reference>
<evidence type="ECO:0000259" key="11">
    <source>
        <dbReference type="Pfam" id="PF04042"/>
    </source>
</evidence>
<keyword evidence="5" id="KW-0548">Nucleotidyltransferase</keyword>
<dbReference type="GO" id="GO:0043625">
    <property type="term" value="C:delta DNA polymerase complex"/>
    <property type="evidence" value="ECO:0007669"/>
    <property type="project" value="TreeGrafter"/>
</dbReference>